<evidence type="ECO:0008006" key="3">
    <source>
        <dbReference type="Google" id="ProtNLM"/>
    </source>
</evidence>
<reference evidence="1 2" key="1">
    <citation type="submission" date="2018-01" db="EMBL/GenBank/DDBJ databases">
        <title>Whole genome analyses suggest that Burkholderia sensu lato contains two further novel genera in the rhizoxinica-symbiotica group Mycetohabitans gen. nov., and Trinickia gen. nov.: implications for the evolution of diazotrophy and nodulation in the Burkholderiaceae.</title>
        <authorList>
            <person name="Estrada-de los Santos P."/>
            <person name="Palmer M."/>
            <person name="Chavez-Ramirez B."/>
            <person name="Beukes C."/>
            <person name="Steenkamp E.T."/>
            <person name="Hirsch A.M."/>
            <person name="Manyaka P."/>
            <person name="Maluk M."/>
            <person name="Lafos M."/>
            <person name="Crook M."/>
            <person name="Gross E."/>
            <person name="Simon M.F."/>
            <person name="Bueno dos Reis Junior F."/>
            <person name="Poole P.S."/>
            <person name="Venter S.N."/>
            <person name="James E.K."/>
        </authorList>
    </citation>
    <scope>NUCLEOTIDE SEQUENCE [LARGE SCALE GENOMIC DNA]</scope>
    <source>
        <strain evidence="1 2">GIMN1.004</strain>
    </source>
</reference>
<name>A0A2N7VP11_9BURK</name>
<keyword evidence="2" id="KW-1185">Reference proteome</keyword>
<dbReference type="OrthoDB" id="6369218at2"/>
<proteinExistence type="predicted"/>
<dbReference type="Proteomes" id="UP000235616">
    <property type="component" value="Unassembled WGS sequence"/>
</dbReference>
<dbReference type="EMBL" id="PNYA01000013">
    <property type="protein sequence ID" value="PMS18847.1"/>
    <property type="molecule type" value="Genomic_DNA"/>
</dbReference>
<sequence length="196" mass="20666">MSLIVAGRFTTFAAAQSAARQLFAQGFLEEDVSLFFVNPRGQHAHPAADSLHAVAPISGHAAQSNRWGTFGAAAGAVLGLAICAPLTASFIAAVTAAGIGAYAGALLGGRIQAYLATPPNLRERMRHAVHHETRDSGVLVAVHVSLDNQERAARSLNEAGALALERATGQWRQGRWADFDPTVPPTPLAEFMQRHA</sequence>
<dbReference type="AlphaFoldDB" id="A0A2N7VP11"/>
<dbReference type="RefSeq" id="WP_102646398.1">
    <property type="nucleotide sequence ID" value="NZ_PNYA01000013.1"/>
</dbReference>
<accession>A0A2N7VP11</accession>
<gene>
    <name evidence="1" type="ORF">C0Z18_16110</name>
</gene>
<evidence type="ECO:0000313" key="2">
    <source>
        <dbReference type="Proteomes" id="UP000235616"/>
    </source>
</evidence>
<evidence type="ECO:0000313" key="1">
    <source>
        <dbReference type="EMBL" id="PMS18847.1"/>
    </source>
</evidence>
<protein>
    <recommendedName>
        <fullName evidence="3">Glycine zipper domain-containing protein</fullName>
    </recommendedName>
</protein>
<organism evidence="1 2">
    <name type="scientific">Trinickia dabaoshanensis</name>
    <dbReference type="NCBI Taxonomy" id="564714"/>
    <lineage>
        <taxon>Bacteria</taxon>
        <taxon>Pseudomonadati</taxon>
        <taxon>Pseudomonadota</taxon>
        <taxon>Betaproteobacteria</taxon>
        <taxon>Burkholderiales</taxon>
        <taxon>Burkholderiaceae</taxon>
        <taxon>Trinickia</taxon>
    </lineage>
</organism>
<comment type="caution">
    <text evidence="1">The sequence shown here is derived from an EMBL/GenBank/DDBJ whole genome shotgun (WGS) entry which is preliminary data.</text>
</comment>